<feature type="region of interest" description="Disordered" evidence="1">
    <location>
        <begin position="224"/>
        <end position="252"/>
    </location>
</feature>
<feature type="region of interest" description="Disordered" evidence="1">
    <location>
        <begin position="1"/>
        <end position="29"/>
    </location>
</feature>
<protein>
    <submittedName>
        <fullName evidence="2">OCIA domain-containing protein 1</fullName>
    </submittedName>
</protein>
<dbReference type="EMBL" id="KB320459">
    <property type="protein sequence ID" value="ELW71632.1"/>
    <property type="molecule type" value="Genomic_DNA"/>
</dbReference>
<dbReference type="Proteomes" id="UP000011518">
    <property type="component" value="Unassembled WGS sequence"/>
</dbReference>
<dbReference type="AlphaFoldDB" id="L9LD22"/>
<dbReference type="InParanoid" id="L9LD22"/>
<keyword evidence="3" id="KW-1185">Reference proteome</keyword>
<feature type="compositionally biased region" description="Basic residues" evidence="1">
    <location>
        <begin position="1"/>
        <end position="10"/>
    </location>
</feature>
<sequence>MILCRRHYSQKSKYDSTGSGQSSFGTSPAADSIEKVPALSLFLHYSQKSKYDSTGSGQSSFGTSPAADSIEKEMLPHYEPIPFSASMNESTPTGITDHVAQDSCEKLGLPGTKIKAVPGTFPRCRSLLDLTAWIAKQNGERLSVGLLEGPGFGTGRQWPPTGIGHALSLVSITEMEARASATFGTAILGFLPHICLVDQRKVEEWYPETDFDIDAVPRNVTVLIPGSPGQRGRKRGAQSRAERRQSPTASCQGRQLIASRGRDLGSVFRFTEIELY</sequence>
<dbReference type="eggNOG" id="ENOG502RXQR">
    <property type="taxonomic scope" value="Eukaryota"/>
</dbReference>
<name>L9LD22_TUPCH</name>
<evidence type="ECO:0000256" key="1">
    <source>
        <dbReference type="SAM" id="MobiDB-lite"/>
    </source>
</evidence>
<reference evidence="3" key="2">
    <citation type="journal article" date="2013" name="Nat. Commun.">
        <title>Genome of the Chinese tree shrew.</title>
        <authorList>
            <person name="Fan Y."/>
            <person name="Huang Z.Y."/>
            <person name="Cao C.C."/>
            <person name="Chen C.S."/>
            <person name="Chen Y.X."/>
            <person name="Fan D.D."/>
            <person name="He J."/>
            <person name="Hou H.L."/>
            <person name="Hu L."/>
            <person name="Hu X.T."/>
            <person name="Jiang X.T."/>
            <person name="Lai R."/>
            <person name="Lang Y.S."/>
            <person name="Liang B."/>
            <person name="Liao S.G."/>
            <person name="Mu D."/>
            <person name="Ma Y.Y."/>
            <person name="Niu Y.Y."/>
            <person name="Sun X.Q."/>
            <person name="Xia J.Q."/>
            <person name="Xiao J."/>
            <person name="Xiong Z.Q."/>
            <person name="Xu L."/>
            <person name="Yang L."/>
            <person name="Zhang Y."/>
            <person name="Zhao W."/>
            <person name="Zhao X.D."/>
            <person name="Zheng Y.T."/>
            <person name="Zhou J.M."/>
            <person name="Zhu Y.B."/>
            <person name="Zhang G.J."/>
            <person name="Wang J."/>
            <person name="Yao Y.G."/>
        </authorList>
    </citation>
    <scope>NUCLEOTIDE SEQUENCE [LARGE SCALE GENOMIC DNA]</scope>
</reference>
<proteinExistence type="predicted"/>
<organism evidence="2 3">
    <name type="scientific">Tupaia chinensis</name>
    <name type="common">Chinese tree shrew</name>
    <name type="synonym">Tupaia belangeri chinensis</name>
    <dbReference type="NCBI Taxonomy" id="246437"/>
    <lineage>
        <taxon>Eukaryota</taxon>
        <taxon>Metazoa</taxon>
        <taxon>Chordata</taxon>
        <taxon>Craniata</taxon>
        <taxon>Vertebrata</taxon>
        <taxon>Euteleostomi</taxon>
        <taxon>Mammalia</taxon>
        <taxon>Eutheria</taxon>
        <taxon>Euarchontoglires</taxon>
        <taxon>Scandentia</taxon>
        <taxon>Tupaiidae</taxon>
        <taxon>Tupaia</taxon>
    </lineage>
</organism>
<dbReference type="STRING" id="246437.L9LD22"/>
<gene>
    <name evidence="2" type="ORF">TREES_T100002563</name>
</gene>
<evidence type="ECO:0000313" key="2">
    <source>
        <dbReference type="EMBL" id="ELW71632.1"/>
    </source>
</evidence>
<reference evidence="3" key="1">
    <citation type="submission" date="2012-07" db="EMBL/GenBank/DDBJ databases">
        <title>Genome of the Chinese tree shrew, a rising model animal genetically related to primates.</title>
        <authorList>
            <person name="Zhang G."/>
            <person name="Fan Y."/>
            <person name="Yao Y."/>
            <person name="Huang Z."/>
        </authorList>
    </citation>
    <scope>NUCLEOTIDE SEQUENCE [LARGE SCALE GENOMIC DNA]</scope>
</reference>
<accession>L9LD22</accession>
<evidence type="ECO:0000313" key="3">
    <source>
        <dbReference type="Proteomes" id="UP000011518"/>
    </source>
</evidence>
<feature type="compositionally biased region" description="Low complexity" evidence="1">
    <location>
        <begin position="16"/>
        <end position="27"/>
    </location>
</feature>